<accession>A0ABR8Z222</accession>
<evidence type="ECO:0000259" key="6">
    <source>
        <dbReference type="Pfam" id="PF00535"/>
    </source>
</evidence>
<dbReference type="EMBL" id="JACSPO010000002">
    <property type="protein sequence ID" value="MBD8062053.1"/>
    <property type="molecule type" value="Genomic_DNA"/>
</dbReference>
<evidence type="ECO:0000313" key="8">
    <source>
        <dbReference type="Proteomes" id="UP000661894"/>
    </source>
</evidence>
<feature type="region of interest" description="Disordered" evidence="5">
    <location>
        <begin position="283"/>
        <end position="303"/>
    </location>
</feature>
<keyword evidence="3" id="KW-0328">Glycosyltransferase</keyword>
<comment type="caution">
    <text evidence="7">The sequence shown here is derived from an EMBL/GenBank/DDBJ whole genome shotgun (WGS) entry which is preliminary data.</text>
</comment>
<comment type="pathway">
    <text evidence="1">Cell wall biogenesis; cell wall polysaccharide biosynthesis.</text>
</comment>
<dbReference type="Pfam" id="PF00535">
    <property type="entry name" value="Glycos_transf_2"/>
    <property type="match status" value="1"/>
</dbReference>
<keyword evidence="8" id="KW-1185">Reference proteome</keyword>
<dbReference type="Proteomes" id="UP000661894">
    <property type="component" value="Unassembled WGS sequence"/>
</dbReference>
<evidence type="ECO:0000256" key="1">
    <source>
        <dbReference type="ARBA" id="ARBA00004776"/>
    </source>
</evidence>
<organism evidence="7 8">
    <name type="scientific">Oceanitalea stevensii</name>
    <dbReference type="NCBI Taxonomy" id="2763072"/>
    <lineage>
        <taxon>Bacteria</taxon>
        <taxon>Bacillati</taxon>
        <taxon>Actinomycetota</taxon>
        <taxon>Actinomycetes</taxon>
        <taxon>Micrococcales</taxon>
        <taxon>Bogoriellaceae</taxon>
        <taxon>Georgenia</taxon>
    </lineage>
</organism>
<evidence type="ECO:0000256" key="3">
    <source>
        <dbReference type="ARBA" id="ARBA00022676"/>
    </source>
</evidence>
<dbReference type="RefSeq" id="WP_251839164.1">
    <property type="nucleotide sequence ID" value="NZ_JACSPO010000002.1"/>
</dbReference>
<dbReference type="PANTHER" id="PTHR43179">
    <property type="entry name" value="RHAMNOSYLTRANSFERASE WBBL"/>
    <property type="match status" value="1"/>
</dbReference>
<feature type="domain" description="Glycosyltransferase 2-like" evidence="6">
    <location>
        <begin position="16"/>
        <end position="166"/>
    </location>
</feature>
<sequence>MTQATTGREVEDERVSVVVVSRNRREELLRSLARHRAPVVYVDNASTDGSADAVSERFPDVEVVRLARNAGAYGRTLGVRRARTPVVAFADDDSWWAPGALATAAAHFAAHPRLGLVQARILVGPEERLDPTCAEMAASPLPGDPEVPGAPLLGFIACGAVVRVEAFCEAGGFDDVVRFPGEEERLALDLADHGWHLSYLDDVVAHHHPSPVRGPADARRRALARSAVLTGAMRLPRRDALTRVRRTVAAGAVQRAGARDALADLPAALRRRRPVSDRVAAQAAMLRRTPVPTRPGHRDGGQR</sequence>
<dbReference type="InterPro" id="IPR029044">
    <property type="entry name" value="Nucleotide-diphossugar_trans"/>
</dbReference>
<dbReference type="PANTHER" id="PTHR43179:SF12">
    <property type="entry name" value="GALACTOFURANOSYLTRANSFERASE GLFT2"/>
    <property type="match status" value="1"/>
</dbReference>
<evidence type="ECO:0000256" key="4">
    <source>
        <dbReference type="ARBA" id="ARBA00022679"/>
    </source>
</evidence>
<evidence type="ECO:0000313" key="7">
    <source>
        <dbReference type="EMBL" id="MBD8062053.1"/>
    </source>
</evidence>
<comment type="similarity">
    <text evidence="2">Belongs to the glycosyltransferase 2 family.</text>
</comment>
<dbReference type="SUPFAM" id="SSF53448">
    <property type="entry name" value="Nucleotide-diphospho-sugar transferases"/>
    <property type="match status" value="1"/>
</dbReference>
<evidence type="ECO:0000256" key="2">
    <source>
        <dbReference type="ARBA" id="ARBA00006739"/>
    </source>
</evidence>
<reference evidence="7 8" key="1">
    <citation type="submission" date="2020-08" db="EMBL/GenBank/DDBJ databases">
        <title>A Genomic Blueprint of the Chicken Gut Microbiome.</title>
        <authorList>
            <person name="Gilroy R."/>
            <person name="Ravi A."/>
            <person name="Getino M."/>
            <person name="Pursley I."/>
            <person name="Horton D.L."/>
            <person name="Alikhan N.-F."/>
            <person name="Baker D."/>
            <person name="Gharbi K."/>
            <person name="Hall N."/>
            <person name="Watson M."/>
            <person name="Adriaenssens E.M."/>
            <person name="Foster-Nyarko E."/>
            <person name="Jarju S."/>
            <person name="Secka A."/>
            <person name="Antonio M."/>
            <person name="Oren A."/>
            <person name="Chaudhuri R."/>
            <person name="La Ragione R.M."/>
            <person name="Hildebrand F."/>
            <person name="Pallen M.J."/>
        </authorList>
    </citation>
    <scope>NUCLEOTIDE SEQUENCE [LARGE SCALE GENOMIC DNA]</scope>
    <source>
        <strain evidence="7 8">Sa1BUA1</strain>
    </source>
</reference>
<dbReference type="Gene3D" id="3.90.550.10">
    <property type="entry name" value="Spore Coat Polysaccharide Biosynthesis Protein SpsA, Chain A"/>
    <property type="match status" value="1"/>
</dbReference>
<dbReference type="InterPro" id="IPR001173">
    <property type="entry name" value="Glyco_trans_2-like"/>
</dbReference>
<keyword evidence="4" id="KW-0808">Transferase</keyword>
<name>A0ABR8Z222_9MICO</name>
<gene>
    <name evidence="7" type="ORF">H9624_06930</name>
</gene>
<evidence type="ECO:0000256" key="5">
    <source>
        <dbReference type="SAM" id="MobiDB-lite"/>
    </source>
</evidence>
<protein>
    <submittedName>
        <fullName evidence="7">Glycosyltransferase</fullName>
    </submittedName>
</protein>
<proteinExistence type="inferred from homology"/>